<reference evidence="2" key="1">
    <citation type="submission" date="2021-03" db="EMBL/GenBank/DDBJ databases">
        <authorList>
            <person name="Li Z."/>
            <person name="Yang C."/>
        </authorList>
    </citation>
    <scope>NUCLEOTIDE SEQUENCE</scope>
    <source>
        <strain evidence="2">Dzin_1.0</strain>
        <tissue evidence="2">Leaf</tissue>
    </source>
</reference>
<name>A0A9D5HQR5_9LILI</name>
<keyword evidence="3" id="KW-1185">Reference proteome</keyword>
<evidence type="ECO:0000256" key="1">
    <source>
        <dbReference type="ARBA" id="ARBA00004906"/>
    </source>
</evidence>
<dbReference type="InterPro" id="IPR011333">
    <property type="entry name" value="SKP1/BTB/POZ_sf"/>
</dbReference>
<dbReference type="AlphaFoldDB" id="A0A9D5HQR5"/>
<reference evidence="2" key="2">
    <citation type="journal article" date="2022" name="Hortic Res">
        <title>The genome of Dioscorea zingiberensis sheds light on the biosynthesis, origin and evolution of the medicinally important diosgenin saponins.</title>
        <authorList>
            <person name="Li Y."/>
            <person name="Tan C."/>
            <person name="Li Z."/>
            <person name="Guo J."/>
            <person name="Li S."/>
            <person name="Chen X."/>
            <person name="Wang C."/>
            <person name="Dai X."/>
            <person name="Yang H."/>
            <person name="Song W."/>
            <person name="Hou L."/>
            <person name="Xu J."/>
            <person name="Tong Z."/>
            <person name="Xu A."/>
            <person name="Yuan X."/>
            <person name="Wang W."/>
            <person name="Yang Q."/>
            <person name="Chen L."/>
            <person name="Sun Z."/>
            <person name="Wang K."/>
            <person name="Pan B."/>
            <person name="Chen J."/>
            <person name="Bao Y."/>
            <person name="Liu F."/>
            <person name="Qi X."/>
            <person name="Gang D.R."/>
            <person name="Wen J."/>
            <person name="Li J."/>
        </authorList>
    </citation>
    <scope>NUCLEOTIDE SEQUENCE</scope>
    <source>
        <strain evidence="2">Dzin_1.0</strain>
    </source>
</reference>
<organism evidence="2 3">
    <name type="scientific">Dioscorea zingiberensis</name>
    <dbReference type="NCBI Taxonomy" id="325984"/>
    <lineage>
        <taxon>Eukaryota</taxon>
        <taxon>Viridiplantae</taxon>
        <taxon>Streptophyta</taxon>
        <taxon>Embryophyta</taxon>
        <taxon>Tracheophyta</taxon>
        <taxon>Spermatophyta</taxon>
        <taxon>Magnoliopsida</taxon>
        <taxon>Liliopsida</taxon>
        <taxon>Dioscoreales</taxon>
        <taxon>Dioscoreaceae</taxon>
        <taxon>Dioscorea</taxon>
    </lineage>
</organism>
<dbReference type="SUPFAM" id="SSF54695">
    <property type="entry name" value="POZ domain"/>
    <property type="match status" value="1"/>
</dbReference>
<comment type="pathway">
    <text evidence="1">Protein modification; protein ubiquitination.</text>
</comment>
<accession>A0A9D5HQR5</accession>
<dbReference type="Proteomes" id="UP001085076">
    <property type="component" value="Miscellaneous, Linkage group lg01"/>
</dbReference>
<evidence type="ECO:0000313" key="3">
    <source>
        <dbReference type="Proteomes" id="UP001085076"/>
    </source>
</evidence>
<proteinExistence type="predicted"/>
<protein>
    <submittedName>
        <fullName evidence="2">Uncharacterized protein</fullName>
    </submittedName>
</protein>
<comment type="caution">
    <text evidence="2">The sequence shown here is derived from an EMBL/GenBank/DDBJ whole genome shotgun (WGS) entry which is preliminary data.</text>
</comment>
<dbReference type="EMBL" id="JAGGNH010000001">
    <property type="protein sequence ID" value="KAJ0985845.1"/>
    <property type="molecule type" value="Genomic_DNA"/>
</dbReference>
<sequence>MVILVGGRGRDRVRSEELDGIGGGDTTKELVEEGLAIGEGNDRDATEVGGLEVVSVLELAMAEEVDKGFKGVEIPLLGVVDDLLSAGEGVVSGNTELGTDVDDLLKFPAGNEVAQCQEPSFPTRQEPYANPFLLQRRSSIPSSSIIFINLDGELFQTTTQTLSFSGTVSVLPSLPVGSLSFFDRDYVLFSSLLALLRSCRWSTPTTSSPSSSSFLCTRHLRSRHGLEI</sequence>
<evidence type="ECO:0000313" key="2">
    <source>
        <dbReference type="EMBL" id="KAJ0985845.1"/>
    </source>
</evidence>
<gene>
    <name evidence="2" type="ORF">J5N97_004201</name>
</gene>